<evidence type="ECO:0000256" key="1">
    <source>
        <dbReference type="SAM" id="MobiDB-lite"/>
    </source>
</evidence>
<reference evidence="3" key="1">
    <citation type="submission" date="2022-11" db="EMBL/GenBank/DDBJ databases">
        <title>Hoeflea poritis sp. nov., isolated from scleractinian coral Porites lutea.</title>
        <authorList>
            <person name="Zhang G."/>
            <person name="Wei Q."/>
            <person name="Cai L."/>
        </authorList>
    </citation>
    <scope>NUCLEOTIDE SEQUENCE</scope>
    <source>
        <strain evidence="3">E7-10</strain>
    </source>
</reference>
<dbReference type="EMBL" id="JAPJZH010000005">
    <property type="protein sequence ID" value="MDA4845831.1"/>
    <property type="molecule type" value="Genomic_DNA"/>
</dbReference>
<name>A0ABT4VMC8_9HYPH</name>
<dbReference type="InterPro" id="IPR043732">
    <property type="entry name" value="DUF5675"/>
</dbReference>
<evidence type="ECO:0000313" key="3">
    <source>
        <dbReference type="EMBL" id="MDA4845831.1"/>
    </source>
</evidence>
<keyword evidence="4" id="KW-1185">Reference proteome</keyword>
<organism evidence="3 4">
    <name type="scientific">Hoeflea poritis</name>
    <dbReference type="NCBI Taxonomy" id="2993659"/>
    <lineage>
        <taxon>Bacteria</taxon>
        <taxon>Pseudomonadati</taxon>
        <taxon>Pseudomonadota</taxon>
        <taxon>Alphaproteobacteria</taxon>
        <taxon>Hyphomicrobiales</taxon>
        <taxon>Rhizobiaceae</taxon>
        <taxon>Hoeflea</taxon>
    </lineage>
</organism>
<sequence length="148" mass="16103">MDGTLVNAPDMRGATVEPRGPGNNGKTGVNRGLRIEEGMYPLGTHGFPGSKYHTFNYFKNKRPRPGVYVHETNKRTAILIHQGSGFKASVGCINLTGSIVGPHDNIGPNTSHQRMRAFIDFMEGSLKDFPGGPGERIKDAWLVIDGEP</sequence>
<accession>A0ABT4VMC8</accession>
<feature type="domain" description="DUF5675" evidence="2">
    <location>
        <begin position="3"/>
        <end position="122"/>
    </location>
</feature>
<dbReference type="RefSeq" id="WP_271089511.1">
    <property type="nucleotide sequence ID" value="NZ_JAPJZH010000005.1"/>
</dbReference>
<feature type="region of interest" description="Disordered" evidence="1">
    <location>
        <begin position="1"/>
        <end position="29"/>
    </location>
</feature>
<evidence type="ECO:0000259" key="2">
    <source>
        <dbReference type="Pfam" id="PF18925"/>
    </source>
</evidence>
<gene>
    <name evidence="3" type="ORF">OOZ53_10760</name>
</gene>
<comment type="caution">
    <text evidence="3">The sequence shown here is derived from an EMBL/GenBank/DDBJ whole genome shotgun (WGS) entry which is preliminary data.</text>
</comment>
<dbReference type="Proteomes" id="UP001148313">
    <property type="component" value="Unassembled WGS sequence"/>
</dbReference>
<protein>
    <submittedName>
        <fullName evidence="3">DUF5675 family protein</fullName>
    </submittedName>
</protein>
<proteinExistence type="predicted"/>
<dbReference type="Pfam" id="PF18925">
    <property type="entry name" value="DUF5675"/>
    <property type="match status" value="1"/>
</dbReference>
<evidence type="ECO:0000313" key="4">
    <source>
        <dbReference type="Proteomes" id="UP001148313"/>
    </source>
</evidence>